<evidence type="ECO:0000259" key="2">
    <source>
        <dbReference type="PROSITE" id="PS50110"/>
    </source>
</evidence>
<comment type="caution">
    <text evidence="4">The sequence shown here is derived from an EMBL/GenBank/DDBJ whole genome shotgun (WGS) entry which is preliminary data.</text>
</comment>
<dbReference type="InterPro" id="IPR007492">
    <property type="entry name" value="LytTR_DNA-bd_dom"/>
</dbReference>
<dbReference type="InterPro" id="IPR011006">
    <property type="entry name" value="CheY-like_superfamily"/>
</dbReference>
<dbReference type="Proteomes" id="UP001203607">
    <property type="component" value="Unassembled WGS sequence"/>
</dbReference>
<sequence length="256" mass="29742">MKLRCVVIDDEYLARQRLLKLLAFHDNISVVAECRNGKEAINAIKLKEPDFVFLDIQMPDLDGFSVLNKLNRMPYVIFTTAYDSFALKAFEINAVDYLLKPFDQDRLNDSLTRLIGLKKANKAYELGQKLGNLFQDLGQNEDSFYRHEFNIKKNGRLVRIRTDEISHIQSDGNYLELHTDNGKYLFRATMNAIEFELDSKVFLRVHRSLILNKRYIKSCFYLGNSHYKISLKTGLEFTSGRSYKTNVVAFLEELEA</sequence>
<dbReference type="PROSITE" id="PS50110">
    <property type="entry name" value="RESPONSE_REGULATORY"/>
    <property type="match status" value="1"/>
</dbReference>
<accession>A0ABT0PVU7</accession>
<feature type="domain" description="HTH LytTR-type" evidence="3">
    <location>
        <begin position="149"/>
        <end position="253"/>
    </location>
</feature>
<protein>
    <submittedName>
        <fullName evidence="4">Response regulator transcription factor</fullName>
    </submittedName>
</protein>
<reference evidence="4 5" key="1">
    <citation type="submission" date="2022-05" db="EMBL/GenBank/DDBJ databases">
        <authorList>
            <person name="Park J.-S."/>
        </authorList>
    </citation>
    <scope>NUCLEOTIDE SEQUENCE [LARGE SCALE GENOMIC DNA]</scope>
    <source>
        <strain evidence="4 5">2012CJ35-5</strain>
    </source>
</reference>
<dbReference type="Pfam" id="PF04397">
    <property type="entry name" value="LytTR"/>
    <property type="match status" value="1"/>
</dbReference>
<dbReference type="PROSITE" id="PS50930">
    <property type="entry name" value="HTH_LYTTR"/>
    <property type="match status" value="1"/>
</dbReference>
<dbReference type="RefSeq" id="WP_249658668.1">
    <property type="nucleotide sequence ID" value="NZ_JAMFMA010000004.1"/>
</dbReference>
<evidence type="ECO:0000259" key="3">
    <source>
        <dbReference type="PROSITE" id="PS50930"/>
    </source>
</evidence>
<dbReference type="SUPFAM" id="SSF52172">
    <property type="entry name" value="CheY-like"/>
    <property type="match status" value="1"/>
</dbReference>
<feature type="modified residue" description="4-aspartylphosphate" evidence="1">
    <location>
        <position position="55"/>
    </location>
</feature>
<evidence type="ECO:0000256" key="1">
    <source>
        <dbReference type="PROSITE-ProRule" id="PRU00169"/>
    </source>
</evidence>
<dbReference type="Gene3D" id="3.40.50.2300">
    <property type="match status" value="1"/>
</dbReference>
<keyword evidence="5" id="KW-1185">Reference proteome</keyword>
<feature type="domain" description="Response regulatory" evidence="2">
    <location>
        <begin position="4"/>
        <end position="115"/>
    </location>
</feature>
<keyword evidence="1" id="KW-0597">Phosphoprotein</keyword>
<dbReference type="Pfam" id="PF00072">
    <property type="entry name" value="Response_reg"/>
    <property type="match status" value="1"/>
</dbReference>
<evidence type="ECO:0000313" key="5">
    <source>
        <dbReference type="Proteomes" id="UP001203607"/>
    </source>
</evidence>
<dbReference type="PANTHER" id="PTHR37299:SF1">
    <property type="entry name" value="STAGE 0 SPORULATION PROTEIN A HOMOLOG"/>
    <property type="match status" value="1"/>
</dbReference>
<organism evidence="4 5">
    <name type="scientific">Flagellimonas spongiicola</name>
    <dbReference type="NCBI Taxonomy" id="2942208"/>
    <lineage>
        <taxon>Bacteria</taxon>
        <taxon>Pseudomonadati</taxon>
        <taxon>Bacteroidota</taxon>
        <taxon>Flavobacteriia</taxon>
        <taxon>Flavobacteriales</taxon>
        <taxon>Flavobacteriaceae</taxon>
        <taxon>Flagellimonas</taxon>
    </lineage>
</organism>
<proteinExistence type="predicted"/>
<dbReference type="InterPro" id="IPR046947">
    <property type="entry name" value="LytR-like"/>
</dbReference>
<dbReference type="InterPro" id="IPR001789">
    <property type="entry name" value="Sig_transdc_resp-reg_receiver"/>
</dbReference>
<dbReference type="PANTHER" id="PTHR37299">
    <property type="entry name" value="TRANSCRIPTIONAL REGULATOR-RELATED"/>
    <property type="match status" value="1"/>
</dbReference>
<evidence type="ECO:0000313" key="4">
    <source>
        <dbReference type="EMBL" id="MCL6275485.1"/>
    </source>
</evidence>
<dbReference type="SMART" id="SM00850">
    <property type="entry name" value="LytTR"/>
    <property type="match status" value="1"/>
</dbReference>
<gene>
    <name evidence="4" type="ORF">M3P19_15835</name>
</gene>
<dbReference type="EMBL" id="JAMFMA010000004">
    <property type="protein sequence ID" value="MCL6275485.1"/>
    <property type="molecule type" value="Genomic_DNA"/>
</dbReference>
<name>A0ABT0PVU7_9FLAO</name>
<dbReference type="SMART" id="SM00448">
    <property type="entry name" value="REC"/>
    <property type="match status" value="1"/>
</dbReference>
<dbReference type="Gene3D" id="2.40.50.1020">
    <property type="entry name" value="LytTr DNA-binding domain"/>
    <property type="match status" value="1"/>
</dbReference>